<protein>
    <recommendedName>
        <fullName evidence="12">Lycopene cyclase domain-containing protein</fullName>
    </recommendedName>
</protein>
<keyword evidence="4" id="KW-0125">Carotenoid biosynthesis</keyword>
<dbReference type="GO" id="GO:0016020">
    <property type="term" value="C:membrane"/>
    <property type="evidence" value="ECO:0007669"/>
    <property type="project" value="UniProtKB-SubCell"/>
</dbReference>
<keyword evidence="6 9" id="KW-0472">Membrane</keyword>
<comment type="pathway">
    <text evidence="2">Carotenoid biosynthesis.</text>
</comment>
<evidence type="ECO:0000313" key="11">
    <source>
        <dbReference type="Proteomes" id="UP000323537"/>
    </source>
</evidence>
<evidence type="ECO:0000313" key="10">
    <source>
        <dbReference type="EMBL" id="SFH53411.1"/>
    </source>
</evidence>
<comment type="subcellular location">
    <subcellularLocation>
        <location evidence="1">Membrane</location>
        <topology evidence="1">Multi-pass membrane protein</topology>
    </subcellularLocation>
</comment>
<feature type="transmembrane region" description="Helical" evidence="9">
    <location>
        <begin position="118"/>
        <end position="135"/>
    </location>
</feature>
<feature type="transmembrane region" description="Helical" evidence="9">
    <location>
        <begin position="217"/>
        <end position="238"/>
    </location>
</feature>
<keyword evidence="3 9" id="KW-0812">Transmembrane</keyword>
<dbReference type="RefSeq" id="WP_149784288.1">
    <property type="nucleotide sequence ID" value="NZ_BAAADP010000003.1"/>
</dbReference>
<accession>A0A1I3AVN6</accession>
<feature type="transmembrane region" description="Helical" evidence="9">
    <location>
        <begin position="141"/>
        <end position="161"/>
    </location>
</feature>
<dbReference type="Proteomes" id="UP000323537">
    <property type="component" value="Unassembled WGS sequence"/>
</dbReference>
<evidence type="ECO:0000256" key="5">
    <source>
        <dbReference type="ARBA" id="ARBA00022989"/>
    </source>
</evidence>
<gene>
    <name evidence="10" type="ORF">SAMN04488066_107105</name>
</gene>
<sequence length="302" mass="32558">MIPTPTYLQFHLVFTLPALAALWATAPRYEGVRRRRAAAGIAVLVGIAYAYTTPWIAHMIRRGAWWYADGAVLVRALSVPLGEYLFFAIQTLLVALALHRVGFDPTFREGDLDRRPRIAGVLVGLAALVGGLWLVSLDPSFRYLGGLLAWVGPVLALQWAVGGGYLARAPRPWLAATLGPAAYLWTVDRIAIGLGTWRVSAEFTTGVAVLGLPIEEMAFFVAAGLMAANGLVLFEWVLDRNDRRGTIAADRRGDAVDRTVTRAVTPVKSDEPIGPTGPTESVEPVGPTEPIEPGVDPDPVDD</sequence>
<evidence type="ECO:0000256" key="1">
    <source>
        <dbReference type="ARBA" id="ARBA00004141"/>
    </source>
</evidence>
<keyword evidence="7" id="KW-0413">Isomerase</keyword>
<dbReference type="GO" id="GO:0016872">
    <property type="term" value="F:intramolecular lyase activity"/>
    <property type="evidence" value="ECO:0007669"/>
    <property type="project" value="InterPro"/>
</dbReference>
<name>A0A1I3AVN6_9EURY</name>
<feature type="transmembrane region" description="Helical" evidence="9">
    <location>
        <begin position="77"/>
        <end position="98"/>
    </location>
</feature>
<dbReference type="GO" id="GO:0045436">
    <property type="term" value="F:lycopene beta cyclase activity"/>
    <property type="evidence" value="ECO:0007669"/>
    <property type="project" value="UniProtKB-ARBA"/>
</dbReference>
<keyword evidence="5 9" id="KW-1133">Transmembrane helix</keyword>
<keyword evidence="11" id="KW-1185">Reference proteome</keyword>
<evidence type="ECO:0008006" key="12">
    <source>
        <dbReference type="Google" id="ProtNLM"/>
    </source>
</evidence>
<feature type="region of interest" description="Disordered" evidence="8">
    <location>
        <begin position="262"/>
        <end position="302"/>
    </location>
</feature>
<dbReference type="AlphaFoldDB" id="A0A1I3AVN6"/>
<evidence type="ECO:0000256" key="7">
    <source>
        <dbReference type="ARBA" id="ARBA00023235"/>
    </source>
</evidence>
<dbReference type="InterPro" id="IPR017825">
    <property type="entry name" value="Lycopene_cyclase_dom"/>
</dbReference>
<organism evidence="10 11">
    <name type="scientific">Halorubrum aquaticum</name>
    <dbReference type="NCBI Taxonomy" id="387340"/>
    <lineage>
        <taxon>Archaea</taxon>
        <taxon>Methanobacteriati</taxon>
        <taxon>Methanobacteriota</taxon>
        <taxon>Stenosarchaea group</taxon>
        <taxon>Halobacteria</taxon>
        <taxon>Halobacteriales</taxon>
        <taxon>Haloferacaceae</taxon>
        <taxon>Halorubrum</taxon>
    </lineage>
</organism>
<dbReference type="GO" id="GO:0016117">
    <property type="term" value="P:carotenoid biosynthetic process"/>
    <property type="evidence" value="ECO:0007669"/>
    <property type="project" value="UniProtKB-KW"/>
</dbReference>
<evidence type="ECO:0000256" key="3">
    <source>
        <dbReference type="ARBA" id="ARBA00022692"/>
    </source>
</evidence>
<dbReference type="EMBL" id="FOPZ01000007">
    <property type="protein sequence ID" value="SFH53411.1"/>
    <property type="molecule type" value="Genomic_DNA"/>
</dbReference>
<evidence type="ECO:0000256" key="9">
    <source>
        <dbReference type="SAM" id="Phobius"/>
    </source>
</evidence>
<evidence type="ECO:0000256" key="2">
    <source>
        <dbReference type="ARBA" id="ARBA00004829"/>
    </source>
</evidence>
<evidence type="ECO:0000256" key="6">
    <source>
        <dbReference type="ARBA" id="ARBA00023136"/>
    </source>
</evidence>
<proteinExistence type="predicted"/>
<evidence type="ECO:0000256" key="8">
    <source>
        <dbReference type="SAM" id="MobiDB-lite"/>
    </source>
</evidence>
<reference evidence="10 11" key="1">
    <citation type="submission" date="2016-10" db="EMBL/GenBank/DDBJ databases">
        <authorList>
            <person name="Varghese N."/>
            <person name="Submissions S."/>
        </authorList>
    </citation>
    <scope>NUCLEOTIDE SEQUENCE [LARGE SCALE GENOMIC DNA]</scope>
    <source>
        <strain evidence="10 11">CGMCC 1.6377</strain>
    </source>
</reference>
<feature type="transmembrane region" description="Helical" evidence="9">
    <location>
        <begin position="6"/>
        <end position="25"/>
    </location>
</feature>
<dbReference type="NCBIfam" id="TIGR03462">
    <property type="entry name" value="CarR_dom_SF"/>
    <property type="match status" value="2"/>
</dbReference>
<dbReference type="OrthoDB" id="241129at2157"/>
<evidence type="ECO:0000256" key="4">
    <source>
        <dbReference type="ARBA" id="ARBA00022746"/>
    </source>
</evidence>
<feature type="transmembrane region" description="Helical" evidence="9">
    <location>
        <begin position="37"/>
        <end position="57"/>
    </location>
</feature>